<dbReference type="GO" id="GO:0016787">
    <property type="term" value="F:hydrolase activity"/>
    <property type="evidence" value="ECO:0007669"/>
    <property type="project" value="UniProtKB-KW"/>
</dbReference>
<keyword evidence="2" id="KW-0378">Hydrolase</keyword>
<dbReference type="InterPro" id="IPR000073">
    <property type="entry name" value="AB_hydrolase_1"/>
</dbReference>
<reference evidence="2 3" key="1">
    <citation type="submission" date="2020-04" db="EMBL/GenBank/DDBJ databases">
        <title>MicrobeNet Type strains.</title>
        <authorList>
            <person name="Nicholson A.C."/>
        </authorList>
    </citation>
    <scope>NUCLEOTIDE SEQUENCE [LARGE SCALE GENOMIC DNA]</scope>
    <source>
        <strain evidence="2 3">ATCC BAA-14</strain>
    </source>
</reference>
<organism evidence="2 3">
    <name type="scientific">Gordonia polyisoprenivorans</name>
    <dbReference type="NCBI Taxonomy" id="84595"/>
    <lineage>
        <taxon>Bacteria</taxon>
        <taxon>Bacillati</taxon>
        <taxon>Actinomycetota</taxon>
        <taxon>Actinomycetes</taxon>
        <taxon>Mycobacteriales</taxon>
        <taxon>Gordoniaceae</taxon>
        <taxon>Gordonia</taxon>
    </lineage>
</organism>
<evidence type="ECO:0000313" key="3">
    <source>
        <dbReference type="Proteomes" id="UP000563898"/>
    </source>
</evidence>
<dbReference type="Gene3D" id="3.40.50.1820">
    <property type="entry name" value="alpha/beta hydrolase"/>
    <property type="match status" value="1"/>
</dbReference>
<protein>
    <submittedName>
        <fullName evidence="2">Alpha/beta hydrolase</fullName>
    </submittedName>
</protein>
<dbReference type="Proteomes" id="UP000563898">
    <property type="component" value="Unassembled WGS sequence"/>
</dbReference>
<dbReference type="InterPro" id="IPR029058">
    <property type="entry name" value="AB_hydrolase_fold"/>
</dbReference>
<feature type="domain" description="AB hydrolase-1" evidence="1">
    <location>
        <begin position="5"/>
        <end position="106"/>
    </location>
</feature>
<evidence type="ECO:0000259" key="1">
    <source>
        <dbReference type="Pfam" id="PF12697"/>
    </source>
</evidence>
<dbReference type="SUPFAM" id="SSF53474">
    <property type="entry name" value="alpha/beta-Hydrolases"/>
    <property type="match status" value="1"/>
</dbReference>
<dbReference type="RefSeq" id="WP_006369943.1">
    <property type="nucleotide sequence ID" value="NZ_CP073075.1"/>
</dbReference>
<dbReference type="AlphaFoldDB" id="A0A846WRS3"/>
<comment type="caution">
    <text evidence="2">The sequence shown here is derived from an EMBL/GenBank/DDBJ whole genome shotgun (WGS) entry which is preliminary data.</text>
</comment>
<evidence type="ECO:0000313" key="2">
    <source>
        <dbReference type="EMBL" id="NKY04304.1"/>
    </source>
</evidence>
<dbReference type="Pfam" id="PF12697">
    <property type="entry name" value="Abhydrolase_6"/>
    <property type="match status" value="1"/>
</dbReference>
<sequence length="168" mass="17901">MTRRLLFLHGAGGFVDDATLADELGAALNAVVRYPRMPADDMSYESWAKSVRIALSRTRADDVVVGHSFGASILLRVLAETARPTPASVMLLAMPNWGPDGWDLAEYALTSPQPSIAVSLHHCRDDMVVGADHLALNAALLPSGRVHEYPSGGHQFDGLAEQIVAAGS</sequence>
<gene>
    <name evidence="2" type="ORF">HGA05_22310</name>
</gene>
<proteinExistence type="predicted"/>
<accession>A0A846WRS3</accession>
<dbReference type="EMBL" id="JAAXPC010000017">
    <property type="protein sequence ID" value="NKY04304.1"/>
    <property type="molecule type" value="Genomic_DNA"/>
</dbReference>
<name>A0A846WRS3_9ACTN</name>